<proteinExistence type="predicted"/>
<dbReference type="EMBL" id="CP010525">
    <property type="protein sequence ID" value="AJO23889.1"/>
    <property type="molecule type" value="Genomic_DNA"/>
</dbReference>
<feature type="transmembrane region" description="Helical" evidence="1">
    <location>
        <begin position="12"/>
        <end position="33"/>
    </location>
</feature>
<evidence type="ECO:0000256" key="1">
    <source>
        <dbReference type="SAM" id="Phobius"/>
    </source>
</evidence>
<keyword evidence="1" id="KW-0472">Membrane</keyword>
<name>A0A0C5CB17_HEYCO</name>
<dbReference type="EMBL" id="LRPN01000047">
    <property type="protein sequence ID" value="KWZ83050.1"/>
    <property type="molecule type" value="Genomic_DNA"/>
</dbReference>
<evidence type="ECO:0000313" key="4">
    <source>
        <dbReference type="Proteomes" id="UP000032024"/>
    </source>
</evidence>
<dbReference type="AlphaFoldDB" id="A0A0C5CB17"/>
<reference evidence="5" key="3">
    <citation type="submission" date="2016-01" db="EMBL/GenBank/DDBJ databases">
        <authorList>
            <person name="Mitreva M."/>
            <person name="Pepin K.H."/>
            <person name="Mihindukulasuriya K.A."/>
            <person name="Fulton R."/>
            <person name="Fronick C."/>
            <person name="O'Laughlin M."/>
            <person name="Miner T."/>
            <person name="Herter B."/>
            <person name="Rosa B.A."/>
            <person name="Cordes M."/>
            <person name="Tomlinson C."/>
            <person name="Wollam A."/>
            <person name="Palsikar V.B."/>
            <person name="Mardis E.R."/>
            <person name="Wilson R.K."/>
        </authorList>
    </citation>
    <scope>NUCLEOTIDE SEQUENCE [LARGE SCALE GENOMIC DNA]</scope>
    <source>
        <strain evidence="5">GED7749B</strain>
    </source>
</reference>
<dbReference type="Proteomes" id="UP000032024">
    <property type="component" value="Chromosome"/>
</dbReference>
<reference evidence="2" key="1">
    <citation type="submission" date="2015-01" db="EMBL/GenBank/DDBJ databases">
        <title>Comparative genome analysis of Bacillus coagulans HM-08, Clostridium butyricum HM-68, Bacillus subtilis HM-66 and Bacillus licheniformis BL-09.</title>
        <authorList>
            <person name="Zhang H."/>
        </authorList>
    </citation>
    <scope>NUCLEOTIDE SEQUENCE [LARGE SCALE GENOMIC DNA]</scope>
    <source>
        <strain evidence="2">HM-08</strain>
    </source>
</reference>
<organism evidence="3 5">
    <name type="scientific">Heyndrickxia coagulans</name>
    <name type="common">Weizmannia coagulans</name>
    <dbReference type="NCBI Taxonomy" id="1398"/>
    <lineage>
        <taxon>Bacteria</taxon>
        <taxon>Bacillati</taxon>
        <taxon>Bacillota</taxon>
        <taxon>Bacilli</taxon>
        <taxon>Bacillales</taxon>
        <taxon>Bacillaceae</taxon>
        <taxon>Heyndrickxia</taxon>
    </lineage>
</organism>
<evidence type="ECO:0000313" key="2">
    <source>
        <dbReference type="EMBL" id="AJO23889.1"/>
    </source>
</evidence>
<evidence type="ECO:0000313" key="5">
    <source>
        <dbReference type="Proteomes" id="UP000070376"/>
    </source>
</evidence>
<keyword evidence="4" id="KW-1185">Reference proteome</keyword>
<dbReference type="Proteomes" id="UP000070376">
    <property type="component" value="Unassembled WGS sequence"/>
</dbReference>
<protein>
    <submittedName>
        <fullName evidence="3">Uncharacterized protein</fullName>
    </submittedName>
</protein>
<reference evidence="4" key="2">
    <citation type="submission" date="2015-01" db="EMBL/GenBank/DDBJ databases">
        <title>Comparative genome analysis of Bacillus coagulans HM-08, Clostridium butyricum HM-68, Bacillus subtilis HM-66 and Bacillus paralicheniformis BL-09.</title>
        <authorList>
            <person name="Zhang H."/>
        </authorList>
    </citation>
    <scope>NUCLEOTIDE SEQUENCE [LARGE SCALE GENOMIC DNA]</scope>
    <source>
        <strain evidence="4">HM-08</strain>
    </source>
</reference>
<gene>
    <name evidence="3" type="ORF">HMPREF3213_01535</name>
    <name evidence="2" type="ORF">SB48_HM08orf04937</name>
</gene>
<evidence type="ECO:0000313" key="3">
    <source>
        <dbReference type="EMBL" id="KWZ83050.1"/>
    </source>
</evidence>
<keyword evidence="1" id="KW-1133">Transmembrane helix</keyword>
<accession>A0A0C5CB17</accession>
<sequence>MNKKASPFLVLFYRNLVMMGIVVQVKAILLTFIDQYCMIST</sequence>
<reference evidence="3" key="4">
    <citation type="submission" date="2016-01" db="EMBL/GenBank/DDBJ databases">
        <authorList>
            <person name="Oliw E.H."/>
        </authorList>
    </citation>
    <scope>NUCLEOTIDE SEQUENCE [LARGE SCALE GENOMIC DNA]</scope>
    <source>
        <strain evidence="3">GED7749B</strain>
    </source>
</reference>
<keyword evidence="1" id="KW-0812">Transmembrane</keyword>
<dbReference type="PATRIC" id="fig|1398.18.peg.3059"/>